<dbReference type="STRING" id="1167006.UWK_03031"/>
<evidence type="ECO:0000259" key="5">
    <source>
        <dbReference type="PROSITE" id="PS51379"/>
    </source>
</evidence>
<dbReference type="InterPro" id="IPR017900">
    <property type="entry name" value="4Fe4S_Fe_S_CS"/>
</dbReference>
<dbReference type="PANTHER" id="PTHR43177:SF3">
    <property type="entry name" value="PROTEIN NRFC HOMOLOG"/>
    <property type="match status" value="1"/>
</dbReference>
<dbReference type="EMBL" id="CP003985">
    <property type="protein sequence ID" value="AGF79560.1"/>
    <property type="molecule type" value="Genomic_DNA"/>
</dbReference>
<dbReference type="AlphaFoldDB" id="M1PJ11"/>
<reference evidence="7" key="1">
    <citation type="journal article" date="2013" name="Stand. Genomic Sci.">
        <title>Complete genome sequence of Desulfocapsa sulfexigens, a marine deltaproteobacterium specialized in disproportionating inorganic sulfur compounds.</title>
        <authorList>
            <person name="Finster K.W."/>
            <person name="Kjeldsen K.U."/>
            <person name="Kube M."/>
            <person name="Reinhardt R."/>
            <person name="Mussmann M."/>
            <person name="Amann R."/>
            <person name="Schreiber L."/>
        </authorList>
    </citation>
    <scope>NUCLEOTIDE SEQUENCE [LARGE SCALE GENOMIC DNA]</scope>
    <source>
        <strain evidence="7">DSM 10523 / SB164P1</strain>
    </source>
</reference>
<evidence type="ECO:0000256" key="1">
    <source>
        <dbReference type="ARBA" id="ARBA00022485"/>
    </source>
</evidence>
<evidence type="ECO:0000313" key="6">
    <source>
        <dbReference type="EMBL" id="AGF79560.1"/>
    </source>
</evidence>
<keyword evidence="3" id="KW-0408">Iron</keyword>
<feature type="domain" description="4Fe-4S ferredoxin-type" evidence="5">
    <location>
        <begin position="116"/>
        <end position="147"/>
    </location>
</feature>
<sequence length="274" mass="30793">MKFPKINFDNMKNEGTSSVTPQERRKFLKLGLAVAGVYAGGKILSLTSIVGTAHASGGSSIVKKYPYNPHYSMVIRQSLCIDCEKCVESCNKTNHVPEYGYRTRILTKKYSGTLDKQVEFIPVLCNHCNDAPCVRACPTRATFKDPITGIVRMESKKCIGCKTCILACPYDARYFSAERRAVDKCDFCWEERLSKGETQTGCSSACPTGARTFGNLTDPENIVYKLVHQLEEQVWVLRPADDTKPNIFYMKGNMRSVDNILNGQKFKYFDPDKV</sequence>
<dbReference type="GO" id="GO:0046872">
    <property type="term" value="F:metal ion binding"/>
    <property type="evidence" value="ECO:0007669"/>
    <property type="project" value="UniProtKB-KW"/>
</dbReference>
<protein>
    <submittedName>
        <fullName evidence="6">Fe-S-cluster-containing hydrogenase subunit</fullName>
    </submittedName>
</protein>
<proteinExistence type="predicted"/>
<dbReference type="Gene3D" id="3.30.70.20">
    <property type="match status" value="2"/>
</dbReference>
<dbReference type="GO" id="GO:0051539">
    <property type="term" value="F:4 iron, 4 sulfur cluster binding"/>
    <property type="evidence" value="ECO:0007669"/>
    <property type="project" value="UniProtKB-KW"/>
</dbReference>
<dbReference type="PROSITE" id="PS51379">
    <property type="entry name" value="4FE4S_FER_2"/>
    <property type="match status" value="3"/>
</dbReference>
<dbReference type="CDD" id="cd10551">
    <property type="entry name" value="PsrB"/>
    <property type="match status" value="1"/>
</dbReference>
<dbReference type="HOGENOM" id="CLU_043374_1_3_7"/>
<keyword evidence="1" id="KW-0004">4Fe-4S</keyword>
<gene>
    <name evidence="6" type="ordered locus">UWK_03031</name>
</gene>
<dbReference type="SUPFAM" id="SSF54862">
    <property type="entry name" value="4Fe-4S ferredoxins"/>
    <property type="match status" value="1"/>
</dbReference>
<evidence type="ECO:0000256" key="3">
    <source>
        <dbReference type="ARBA" id="ARBA00023004"/>
    </source>
</evidence>
<evidence type="ECO:0000313" key="7">
    <source>
        <dbReference type="Proteomes" id="UP000011721"/>
    </source>
</evidence>
<name>M1PJ11_DESSD</name>
<dbReference type="Proteomes" id="UP000011721">
    <property type="component" value="Chromosome"/>
</dbReference>
<accession>M1PJ11</accession>
<dbReference type="PANTHER" id="PTHR43177">
    <property type="entry name" value="PROTEIN NRFC"/>
    <property type="match status" value="1"/>
</dbReference>
<feature type="domain" description="4Fe-4S ferredoxin-type" evidence="5">
    <location>
        <begin position="71"/>
        <end position="100"/>
    </location>
</feature>
<keyword evidence="2" id="KW-0479">Metal-binding</keyword>
<dbReference type="Pfam" id="PF13247">
    <property type="entry name" value="Fer4_11"/>
    <property type="match status" value="1"/>
</dbReference>
<dbReference type="InterPro" id="IPR050954">
    <property type="entry name" value="ET_IronSulfur_Cluster-Binding"/>
</dbReference>
<dbReference type="KEGG" id="dsf:UWK_03031"/>
<organism evidence="6 7">
    <name type="scientific">Desulfocapsa sulfexigens (strain DSM 10523 / SB164P1)</name>
    <dbReference type="NCBI Taxonomy" id="1167006"/>
    <lineage>
        <taxon>Bacteria</taxon>
        <taxon>Pseudomonadati</taxon>
        <taxon>Thermodesulfobacteriota</taxon>
        <taxon>Desulfobulbia</taxon>
        <taxon>Desulfobulbales</taxon>
        <taxon>Desulfocapsaceae</taxon>
        <taxon>Desulfocapsa</taxon>
    </lineage>
</organism>
<dbReference type="eggNOG" id="COG0437">
    <property type="taxonomic scope" value="Bacteria"/>
</dbReference>
<dbReference type="PROSITE" id="PS00198">
    <property type="entry name" value="4FE4S_FER_1"/>
    <property type="match status" value="1"/>
</dbReference>
<feature type="domain" description="4Fe-4S ferredoxin-type" evidence="5">
    <location>
        <begin position="149"/>
        <end position="178"/>
    </location>
</feature>
<keyword evidence="4" id="KW-0411">Iron-sulfur</keyword>
<dbReference type="InterPro" id="IPR017896">
    <property type="entry name" value="4Fe4S_Fe-S-bd"/>
</dbReference>
<dbReference type="OrthoDB" id="9789030at2"/>
<evidence type="ECO:0000256" key="4">
    <source>
        <dbReference type="ARBA" id="ARBA00023014"/>
    </source>
</evidence>
<keyword evidence="7" id="KW-1185">Reference proteome</keyword>
<dbReference type="RefSeq" id="WP_015405244.1">
    <property type="nucleotide sequence ID" value="NC_020304.1"/>
</dbReference>
<evidence type="ECO:0000256" key="2">
    <source>
        <dbReference type="ARBA" id="ARBA00022723"/>
    </source>
</evidence>